<protein>
    <submittedName>
        <fullName evidence="1">Uncharacterized protein</fullName>
    </submittedName>
</protein>
<reference evidence="1" key="1">
    <citation type="submission" date="2023-03" db="EMBL/GenBank/DDBJ databases">
        <title>Massive genome expansion in bonnet fungi (Mycena s.s.) driven by repeated elements and novel gene families across ecological guilds.</title>
        <authorList>
            <consortium name="Lawrence Berkeley National Laboratory"/>
            <person name="Harder C.B."/>
            <person name="Miyauchi S."/>
            <person name="Viragh M."/>
            <person name="Kuo A."/>
            <person name="Thoen E."/>
            <person name="Andreopoulos B."/>
            <person name="Lu D."/>
            <person name="Skrede I."/>
            <person name="Drula E."/>
            <person name="Henrissat B."/>
            <person name="Morin E."/>
            <person name="Kohler A."/>
            <person name="Barry K."/>
            <person name="LaButti K."/>
            <person name="Morin E."/>
            <person name="Salamov A."/>
            <person name="Lipzen A."/>
            <person name="Mereny Z."/>
            <person name="Hegedus B."/>
            <person name="Baldrian P."/>
            <person name="Stursova M."/>
            <person name="Weitz H."/>
            <person name="Taylor A."/>
            <person name="Grigoriev I.V."/>
            <person name="Nagy L.G."/>
            <person name="Martin F."/>
            <person name="Kauserud H."/>
        </authorList>
    </citation>
    <scope>NUCLEOTIDE SEQUENCE</scope>
    <source>
        <strain evidence="1">CBHHK200</strain>
    </source>
</reference>
<keyword evidence="2" id="KW-1185">Reference proteome</keyword>
<name>A0AAD6WV19_9AGAR</name>
<gene>
    <name evidence="1" type="ORF">C8F04DRAFT_1266087</name>
</gene>
<evidence type="ECO:0000313" key="2">
    <source>
        <dbReference type="Proteomes" id="UP001218188"/>
    </source>
</evidence>
<comment type="caution">
    <text evidence="1">The sequence shown here is derived from an EMBL/GenBank/DDBJ whole genome shotgun (WGS) entry which is preliminary data.</text>
</comment>
<proteinExistence type="predicted"/>
<evidence type="ECO:0000313" key="1">
    <source>
        <dbReference type="EMBL" id="KAJ7028373.1"/>
    </source>
</evidence>
<dbReference type="EMBL" id="JARJCM010000113">
    <property type="protein sequence ID" value="KAJ7028373.1"/>
    <property type="molecule type" value="Genomic_DNA"/>
</dbReference>
<dbReference type="Proteomes" id="UP001218188">
    <property type="component" value="Unassembled WGS sequence"/>
</dbReference>
<dbReference type="AlphaFoldDB" id="A0AAD6WV19"/>
<sequence>MEDIQHVLTTTPYLILFPYLRHAADLEALPYFFRQTIEIVRPPPGTPSAVRHALDETIHMVVSQITKNNPEGGNWLDTVMEELLPYWPHSEKSDSVFAALSPALIQYLNHRAWDKAVLTSMRCIPFHGHRQFWHALTGSLLHATKPLDEPVMTNLLTTIWRLETLGISPTVSVLPRILAEIVPLKTSSVGLSVIALLKSRYLSTLKTQHSVVDADPEERFTDPILPPVTIAVMPSDSKSMHGGNTRSLRITQWQMLDIRVAEAYITLFAQFLQSCVDSDLLPYKAAATLKSFAALATVEVPDIHEAHQIQLATAIQNSFANPDCGDLRAVVVNSSLFDVYTEPSIPGTKGWLDNTAARGTIAATLGRHADALALCHDDSTAAHDLVHVRLILVGFMFLHSEKQGMLLTTRRREVT</sequence>
<organism evidence="1 2">
    <name type="scientific">Mycena alexandri</name>
    <dbReference type="NCBI Taxonomy" id="1745969"/>
    <lineage>
        <taxon>Eukaryota</taxon>
        <taxon>Fungi</taxon>
        <taxon>Dikarya</taxon>
        <taxon>Basidiomycota</taxon>
        <taxon>Agaricomycotina</taxon>
        <taxon>Agaricomycetes</taxon>
        <taxon>Agaricomycetidae</taxon>
        <taxon>Agaricales</taxon>
        <taxon>Marasmiineae</taxon>
        <taxon>Mycenaceae</taxon>
        <taxon>Mycena</taxon>
    </lineage>
</organism>
<accession>A0AAD6WV19</accession>